<dbReference type="EMBL" id="FNUK01000022">
    <property type="protein sequence ID" value="SEG03020.1"/>
    <property type="molecule type" value="Genomic_DNA"/>
</dbReference>
<dbReference type="Gene3D" id="6.10.250.240">
    <property type="match status" value="1"/>
</dbReference>
<evidence type="ECO:0000256" key="3">
    <source>
        <dbReference type="ARBA" id="ARBA00022771"/>
    </source>
</evidence>
<dbReference type="InterPro" id="IPR015967">
    <property type="entry name" value="Rcmb_RecR_Znf"/>
</dbReference>
<dbReference type="Pfam" id="PF21175">
    <property type="entry name" value="RecR_C"/>
    <property type="match status" value="1"/>
</dbReference>
<dbReference type="Pfam" id="PF02132">
    <property type="entry name" value="RecR_ZnF"/>
    <property type="match status" value="1"/>
</dbReference>
<accession>A0A1H5WUU6</accession>
<reference evidence="10" key="1">
    <citation type="submission" date="2016-10" db="EMBL/GenBank/DDBJ databases">
        <authorList>
            <person name="Varghese N."/>
            <person name="Submissions S."/>
        </authorList>
    </citation>
    <scope>NUCLEOTIDE SEQUENCE [LARGE SCALE GENOMIC DNA]</scope>
    <source>
        <strain evidence="10">DSM 5463</strain>
    </source>
</reference>
<dbReference type="PROSITE" id="PS50880">
    <property type="entry name" value="TOPRIM"/>
    <property type="match status" value="1"/>
</dbReference>
<dbReference type="AlphaFoldDB" id="A0A1H5WUU6"/>
<keyword evidence="3 7" id="KW-0863">Zinc-finger</keyword>
<dbReference type="Pfam" id="PF13662">
    <property type="entry name" value="Toprim_4"/>
    <property type="match status" value="1"/>
</dbReference>
<keyword evidence="4 7" id="KW-0862">Zinc</keyword>
<keyword evidence="5 7" id="KW-0233">DNA recombination</keyword>
<dbReference type="NCBIfam" id="TIGR00615">
    <property type="entry name" value="recR"/>
    <property type="match status" value="1"/>
</dbReference>
<dbReference type="GO" id="GO:0006310">
    <property type="term" value="P:DNA recombination"/>
    <property type="evidence" value="ECO:0007669"/>
    <property type="project" value="UniProtKB-UniRule"/>
</dbReference>
<name>A0A1H5WUU6_9CLOT</name>
<evidence type="ECO:0000256" key="1">
    <source>
        <dbReference type="ARBA" id="ARBA00022723"/>
    </source>
</evidence>
<dbReference type="InterPro" id="IPR006171">
    <property type="entry name" value="TOPRIM_dom"/>
</dbReference>
<dbReference type="GO" id="GO:0003677">
    <property type="term" value="F:DNA binding"/>
    <property type="evidence" value="ECO:0007669"/>
    <property type="project" value="UniProtKB-UniRule"/>
</dbReference>
<evidence type="ECO:0000259" key="8">
    <source>
        <dbReference type="PROSITE" id="PS50880"/>
    </source>
</evidence>
<feature type="domain" description="Toprim" evidence="8">
    <location>
        <begin position="81"/>
        <end position="175"/>
    </location>
</feature>
<evidence type="ECO:0000256" key="4">
    <source>
        <dbReference type="ARBA" id="ARBA00022833"/>
    </source>
</evidence>
<dbReference type="SMART" id="SM00493">
    <property type="entry name" value="TOPRIM"/>
    <property type="match status" value="1"/>
</dbReference>
<dbReference type="PANTHER" id="PTHR30446">
    <property type="entry name" value="RECOMBINATION PROTEIN RECR"/>
    <property type="match status" value="1"/>
</dbReference>
<dbReference type="PROSITE" id="PS01300">
    <property type="entry name" value="RECR"/>
    <property type="match status" value="1"/>
</dbReference>
<dbReference type="Gene3D" id="1.10.8.420">
    <property type="entry name" value="RecR Domain 1"/>
    <property type="match status" value="1"/>
</dbReference>
<dbReference type="GO" id="GO:0008270">
    <property type="term" value="F:zinc ion binding"/>
    <property type="evidence" value="ECO:0007669"/>
    <property type="project" value="UniProtKB-KW"/>
</dbReference>
<dbReference type="RefSeq" id="WP_103896506.1">
    <property type="nucleotide sequence ID" value="NZ_FNUK01000022.1"/>
</dbReference>
<evidence type="ECO:0000313" key="10">
    <source>
        <dbReference type="Proteomes" id="UP000242850"/>
    </source>
</evidence>
<sequence length="198" mass="22062">MLFYPQSLLKLIEEFSKFPGIGPKTAQRLAFYVLNMDEKEVEAFSKALLDVKKNIKYCSVCGNLTDTDPCLICKNQERDKSIICVVEEPKDVVAMEKTREFFGIYHVLHGAISPLGGVGPDDIRIKELLQRITPEVKEVILATNPNVEGEATAMYIARLLKPLGIKVTRIAHGIPVGGDLEYADEVTLSKALEGRREL</sequence>
<evidence type="ECO:0000256" key="5">
    <source>
        <dbReference type="ARBA" id="ARBA00023172"/>
    </source>
</evidence>
<keyword evidence="2 7" id="KW-0227">DNA damage</keyword>
<dbReference type="Pfam" id="PF21176">
    <property type="entry name" value="RecR_HhH"/>
    <property type="match status" value="1"/>
</dbReference>
<dbReference type="Gene3D" id="3.30.60.80">
    <property type="match status" value="1"/>
</dbReference>
<gene>
    <name evidence="7" type="primary">recR</name>
    <name evidence="9" type="ORF">SAMN05660865_01582</name>
</gene>
<protein>
    <recommendedName>
        <fullName evidence="7">Recombination protein RecR</fullName>
    </recommendedName>
</protein>
<proteinExistence type="inferred from homology"/>
<dbReference type="GO" id="GO:0006281">
    <property type="term" value="P:DNA repair"/>
    <property type="evidence" value="ECO:0007669"/>
    <property type="project" value="UniProtKB-UniRule"/>
</dbReference>
<dbReference type="Gene3D" id="3.40.1360.10">
    <property type="match status" value="1"/>
</dbReference>
<evidence type="ECO:0000256" key="7">
    <source>
        <dbReference type="HAMAP-Rule" id="MF_00017"/>
    </source>
</evidence>
<dbReference type="InterPro" id="IPR034137">
    <property type="entry name" value="TOPRIM_RecR"/>
</dbReference>
<comment type="function">
    <text evidence="7">May play a role in DNA repair. It seems to be involved in an RecBC-independent recombinational process of DNA repair. It may act with RecF and RecO.</text>
</comment>
<feature type="zinc finger region" description="C4-type" evidence="7">
    <location>
        <begin position="58"/>
        <end position="73"/>
    </location>
</feature>
<keyword evidence="6 7" id="KW-0234">DNA repair</keyword>
<evidence type="ECO:0000256" key="6">
    <source>
        <dbReference type="ARBA" id="ARBA00023204"/>
    </source>
</evidence>
<evidence type="ECO:0000256" key="2">
    <source>
        <dbReference type="ARBA" id="ARBA00022763"/>
    </source>
</evidence>
<dbReference type="SUPFAM" id="SSF111304">
    <property type="entry name" value="Recombination protein RecR"/>
    <property type="match status" value="1"/>
</dbReference>
<dbReference type="OrthoDB" id="9802672at2"/>
<comment type="similarity">
    <text evidence="7">Belongs to the RecR family.</text>
</comment>
<organism evidence="9 10">
    <name type="scientific">Caloramator fervidus</name>
    <dbReference type="NCBI Taxonomy" id="29344"/>
    <lineage>
        <taxon>Bacteria</taxon>
        <taxon>Bacillati</taxon>
        <taxon>Bacillota</taxon>
        <taxon>Clostridia</taxon>
        <taxon>Eubacteriales</taxon>
        <taxon>Clostridiaceae</taxon>
        <taxon>Caloramator</taxon>
    </lineage>
</organism>
<dbReference type="InterPro" id="IPR000093">
    <property type="entry name" value="DNA_Rcmb_RecR"/>
</dbReference>
<dbReference type="CDD" id="cd01025">
    <property type="entry name" value="TOPRIM_recR"/>
    <property type="match status" value="1"/>
</dbReference>
<dbReference type="PANTHER" id="PTHR30446:SF0">
    <property type="entry name" value="RECOMBINATION PROTEIN RECR"/>
    <property type="match status" value="1"/>
</dbReference>
<keyword evidence="10" id="KW-1185">Reference proteome</keyword>
<evidence type="ECO:0000313" key="9">
    <source>
        <dbReference type="EMBL" id="SEG03020.1"/>
    </source>
</evidence>
<keyword evidence="1 7" id="KW-0479">Metal-binding</keyword>
<dbReference type="Proteomes" id="UP000242850">
    <property type="component" value="Unassembled WGS sequence"/>
</dbReference>
<dbReference type="InterPro" id="IPR023627">
    <property type="entry name" value="Rcmb_RecR"/>
</dbReference>
<dbReference type="HAMAP" id="MF_00017">
    <property type="entry name" value="RecR"/>
    <property type="match status" value="1"/>
</dbReference>